<protein>
    <recommendedName>
        <fullName evidence="10">Type II secretion system protein K</fullName>
    </recommendedName>
</protein>
<comment type="subcellular location">
    <subcellularLocation>
        <location evidence="1 10">Cell inner membrane</location>
    </subcellularLocation>
</comment>
<keyword evidence="4 10" id="KW-1003">Cell membrane</keyword>
<evidence type="ECO:0000256" key="6">
    <source>
        <dbReference type="ARBA" id="ARBA00022692"/>
    </source>
</evidence>
<dbReference type="Gene3D" id="3.30.1300.30">
    <property type="entry name" value="GSPII I/J protein-like"/>
    <property type="match status" value="1"/>
</dbReference>
<sequence length="329" mass="34880">MRVRPSERGAALLAVLLLVAVMGALTAAALEKLRLSTALAINTAALDQARAFAVGIESLMALTADDLLALDAQRTTNAGGWNGGVRRIPLPDDLGLAEATVRDGGNCFNINSVAEGVPPNPLVPRATGVAQFSALMRLLGVPQGPADRIAASAGDWVDGDDIPSVGGGEDAVYAGAAQPYRAGNTLFADVTELRAVQGMTPEIYAQVRPWICALPSADLSPININTLSVEQAPLLAMLAPDQIPLETARAAIAARPVAGWDNLYDFYRLGPMQSVLLPLDVQLQPQLRTRWFSVDIRIALQGAELRESALIDARIRPARVIARRWGSED</sequence>
<dbReference type="InterPro" id="IPR049031">
    <property type="entry name" value="T2SSK_SAM-like_1st"/>
</dbReference>
<dbReference type="SUPFAM" id="SSF158544">
    <property type="entry name" value="GspK insert domain-like"/>
    <property type="match status" value="2"/>
</dbReference>
<dbReference type="AlphaFoldDB" id="A0A1X7H1I2"/>
<keyword evidence="7" id="KW-0653">Protein transport</keyword>
<dbReference type="InterPro" id="IPR049179">
    <property type="entry name" value="T2SSK_SAM-like_2nd"/>
</dbReference>
<dbReference type="Pfam" id="PF21687">
    <property type="entry name" value="T2SSK_1st"/>
    <property type="match status" value="1"/>
</dbReference>
<keyword evidence="6" id="KW-0812">Transmembrane</keyword>
<feature type="domain" description="T2SS protein K first SAM-like" evidence="12">
    <location>
        <begin position="106"/>
        <end position="215"/>
    </location>
</feature>
<evidence type="ECO:0000256" key="1">
    <source>
        <dbReference type="ARBA" id="ARBA00004533"/>
    </source>
</evidence>
<evidence type="ECO:0000256" key="8">
    <source>
        <dbReference type="ARBA" id="ARBA00022989"/>
    </source>
</evidence>
<evidence type="ECO:0000256" key="9">
    <source>
        <dbReference type="ARBA" id="ARBA00023136"/>
    </source>
</evidence>
<keyword evidence="5 10" id="KW-0997">Cell inner membrane</keyword>
<dbReference type="STRING" id="941907.SAMN06295910_2652"/>
<keyword evidence="14" id="KW-1185">Reference proteome</keyword>
<dbReference type="Pfam" id="PF03934">
    <property type="entry name" value="T2SSK"/>
    <property type="match status" value="1"/>
</dbReference>
<dbReference type="InterPro" id="IPR038072">
    <property type="entry name" value="GspK_central_sf"/>
</dbReference>
<evidence type="ECO:0000256" key="4">
    <source>
        <dbReference type="ARBA" id="ARBA00022475"/>
    </source>
</evidence>
<dbReference type="Gene3D" id="1.10.40.60">
    <property type="entry name" value="EpsJ-like"/>
    <property type="match status" value="2"/>
</dbReference>
<evidence type="ECO:0000259" key="11">
    <source>
        <dbReference type="Pfam" id="PF03934"/>
    </source>
</evidence>
<reference evidence="14" key="1">
    <citation type="submission" date="2017-04" db="EMBL/GenBank/DDBJ databases">
        <authorList>
            <person name="Varghese N."/>
            <person name="Submissions S."/>
        </authorList>
    </citation>
    <scope>NUCLEOTIDE SEQUENCE [LARGE SCALE GENOMIC DNA]</scope>
    <source>
        <strain evidence="14">Dd16</strain>
    </source>
</reference>
<comment type="similarity">
    <text evidence="2 10">Belongs to the GSP K family.</text>
</comment>
<name>A0A1X7H1I2_9SPHN</name>
<dbReference type="InterPro" id="IPR005628">
    <property type="entry name" value="GspK"/>
</dbReference>
<evidence type="ECO:0000256" key="10">
    <source>
        <dbReference type="PIRNR" id="PIRNR002786"/>
    </source>
</evidence>
<dbReference type="NCBIfam" id="NF037980">
    <property type="entry name" value="T2SS_GspK"/>
    <property type="match status" value="1"/>
</dbReference>
<dbReference type="Proteomes" id="UP000192934">
    <property type="component" value="Chromosome I"/>
</dbReference>
<feature type="domain" description="T2SS protein K second SAM-like" evidence="11">
    <location>
        <begin position="222"/>
        <end position="275"/>
    </location>
</feature>
<keyword evidence="9 10" id="KW-0472">Membrane</keyword>
<evidence type="ECO:0000256" key="3">
    <source>
        <dbReference type="ARBA" id="ARBA00022448"/>
    </source>
</evidence>
<organism evidence="13 14">
    <name type="scientific">Allosphingosinicella indica</name>
    <dbReference type="NCBI Taxonomy" id="941907"/>
    <lineage>
        <taxon>Bacteria</taxon>
        <taxon>Pseudomonadati</taxon>
        <taxon>Pseudomonadota</taxon>
        <taxon>Alphaproteobacteria</taxon>
        <taxon>Sphingomonadales</taxon>
        <taxon>Sphingomonadaceae</taxon>
        <taxon>Allosphingosinicella</taxon>
    </lineage>
</organism>
<evidence type="ECO:0000256" key="7">
    <source>
        <dbReference type="ARBA" id="ARBA00022927"/>
    </source>
</evidence>
<dbReference type="GO" id="GO:0009306">
    <property type="term" value="P:protein secretion"/>
    <property type="evidence" value="ECO:0007669"/>
    <property type="project" value="InterPro"/>
</dbReference>
<dbReference type="PANTHER" id="PTHR38831">
    <property type="entry name" value="TYPE II SECRETION SYSTEM PROTEIN K"/>
    <property type="match status" value="1"/>
</dbReference>
<evidence type="ECO:0000259" key="12">
    <source>
        <dbReference type="Pfam" id="PF21687"/>
    </source>
</evidence>
<dbReference type="PIRSF" id="PIRSF002786">
    <property type="entry name" value="XcpX"/>
    <property type="match status" value="1"/>
</dbReference>
<accession>A0A1X7H1I2</accession>
<dbReference type="EMBL" id="LT840185">
    <property type="protein sequence ID" value="SMF77970.1"/>
    <property type="molecule type" value="Genomic_DNA"/>
</dbReference>
<dbReference type="RefSeq" id="WP_172840762.1">
    <property type="nucleotide sequence ID" value="NZ_LT840185.1"/>
</dbReference>
<proteinExistence type="inferred from homology"/>
<dbReference type="PANTHER" id="PTHR38831:SF1">
    <property type="entry name" value="TYPE II SECRETION SYSTEM PROTEIN K-RELATED"/>
    <property type="match status" value="1"/>
</dbReference>
<keyword evidence="8" id="KW-1133">Transmembrane helix</keyword>
<keyword evidence="3 10" id="KW-0813">Transport</keyword>
<gene>
    <name evidence="13" type="ORF">SAMN06295910_2652</name>
</gene>
<evidence type="ECO:0000313" key="14">
    <source>
        <dbReference type="Proteomes" id="UP000192934"/>
    </source>
</evidence>
<evidence type="ECO:0000313" key="13">
    <source>
        <dbReference type="EMBL" id="SMF77970.1"/>
    </source>
</evidence>
<evidence type="ECO:0000256" key="2">
    <source>
        <dbReference type="ARBA" id="ARBA00007246"/>
    </source>
</evidence>
<dbReference type="GO" id="GO:0005886">
    <property type="term" value="C:plasma membrane"/>
    <property type="evidence" value="ECO:0007669"/>
    <property type="project" value="UniProtKB-SubCell"/>
</dbReference>
<evidence type="ECO:0000256" key="5">
    <source>
        <dbReference type="ARBA" id="ARBA00022519"/>
    </source>
</evidence>